<keyword evidence="9 10" id="KW-0413">Isomerase</keyword>
<evidence type="ECO:0000259" key="11">
    <source>
        <dbReference type="PROSITE" id="PS50880"/>
    </source>
</evidence>
<feature type="binding site" evidence="10">
    <location>
        <position position="496"/>
    </location>
    <ligand>
        <name>Mg(2+)</name>
        <dbReference type="ChEBI" id="CHEBI:18420"/>
        <label>1</label>
        <note>catalytic</note>
    </ligand>
</feature>
<dbReference type="InterPro" id="IPR013506">
    <property type="entry name" value="Topo_IIA_bsu_dom2"/>
</dbReference>
<gene>
    <name evidence="10 12" type="primary">gyrB</name>
    <name evidence="12" type="ORF">SSABA_v1c00030</name>
</gene>
<dbReference type="InterPro" id="IPR003594">
    <property type="entry name" value="HATPase_dom"/>
</dbReference>
<dbReference type="CDD" id="cd16928">
    <property type="entry name" value="HATPase_GyrB-like"/>
    <property type="match status" value="1"/>
</dbReference>
<dbReference type="InterPro" id="IPR002288">
    <property type="entry name" value="DNA_gyrase_B_C"/>
</dbReference>
<dbReference type="NCBIfam" id="NF011501">
    <property type="entry name" value="PRK14939.1"/>
    <property type="match status" value="1"/>
</dbReference>
<dbReference type="SMART" id="SM00387">
    <property type="entry name" value="HATPase_c"/>
    <property type="match status" value="1"/>
</dbReference>
<dbReference type="InterPro" id="IPR014721">
    <property type="entry name" value="Ribsml_uS5_D2-typ_fold_subgr"/>
</dbReference>
<comment type="catalytic activity">
    <reaction evidence="1 10">
        <text>ATP-dependent breakage, passage and rejoining of double-stranded DNA.</text>
        <dbReference type="EC" id="5.6.2.2"/>
    </reaction>
</comment>
<proteinExistence type="inferred from homology"/>
<dbReference type="Gene3D" id="3.30.230.10">
    <property type="match status" value="1"/>
</dbReference>
<dbReference type="SUPFAM" id="SSF56719">
    <property type="entry name" value="Type II DNA topoisomerase"/>
    <property type="match status" value="1"/>
</dbReference>
<dbReference type="PROSITE" id="PS00177">
    <property type="entry name" value="TOPOISOMERASE_II"/>
    <property type="match status" value="1"/>
</dbReference>
<feature type="domain" description="Toprim" evidence="11">
    <location>
        <begin position="417"/>
        <end position="531"/>
    </location>
</feature>
<dbReference type="NCBIfam" id="NF004189">
    <property type="entry name" value="PRK05644.1"/>
    <property type="match status" value="1"/>
</dbReference>
<dbReference type="SUPFAM" id="SSF55874">
    <property type="entry name" value="ATPase domain of HSP90 chaperone/DNA topoisomerase II/histidine kinase"/>
    <property type="match status" value="1"/>
</dbReference>
<evidence type="ECO:0000256" key="2">
    <source>
        <dbReference type="ARBA" id="ARBA00010708"/>
    </source>
</evidence>
<organism evidence="12 13">
    <name type="scientific">Spiroplasma sabaudiense Ar-1343</name>
    <dbReference type="NCBI Taxonomy" id="1276257"/>
    <lineage>
        <taxon>Bacteria</taxon>
        <taxon>Bacillati</taxon>
        <taxon>Mycoplasmatota</taxon>
        <taxon>Mollicutes</taxon>
        <taxon>Entomoplasmatales</taxon>
        <taxon>Spiroplasmataceae</taxon>
        <taxon>Spiroplasma</taxon>
    </lineage>
</organism>
<evidence type="ECO:0000256" key="8">
    <source>
        <dbReference type="ARBA" id="ARBA00023125"/>
    </source>
</evidence>
<dbReference type="STRING" id="1276257.SSABA_v1c00030"/>
<dbReference type="KEGG" id="ssab:SSABA_v1c00030"/>
<dbReference type="NCBIfam" id="TIGR01059">
    <property type="entry name" value="gyrB"/>
    <property type="match status" value="1"/>
</dbReference>
<dbReference type="HOGENOM" id="CLU_006146_1_2_14"/>
<dbReference type="GO" id="GO:0005737">
    <property type="term" value="C:cytoplasm"/>
    <property type="evidence" value="ECO:0007669"/>
    <property type="project" value="UniProtKB-SubCell"/>
</dbReference>
<dbReference type="Proteomes" id="UP000019265">
    <property type="component" value="Chromosome"/>
</dbReference>
<comment type="similarity">
    <text evidence="2 10">Belongs to the type II topoisomerase GyrB family.</text>
</comment>
<keyword evidence="6 10" id="KW-0460">Magnesium</keyword>
<dbReference type="eggNOG" id="COG0187">
    <property type="taxonomic scope" value="Bacteria"/>
</dbReference>
<evidence type="ECO:0000256" key="1">
    <source>
        <dbReference type="ARBA" id="ARBA00000185"/>
    </source>
</evidence>
<dbReference type="GO" id="GO:0006261">
    <property type="term" value="P:DNA-templated DNA replication"/>
    <property type="evidence" value="ECO:0007669"/>
    <property type="project" value="UniProtKB-UniRule"/>
</dbReference>
<evidence type="ECO:0000313" key="13">
    <source>
        <dbReference type="Proteomes" id="UP000019265"/>
    </source>
</evidence>
<dbReference type="GO" id="GO:0006265">
    <property type="term" value="P:DNA topological change"/>
    <property type="evidence" value="ECO:0007669"/>
    <property type="project" value="UniProtKB-UniRule"/>
</dbReference>
<evidence type="ECO:0000256" key="3">
    <source>
        <dbReference type="ARBA" id="ARBA00022723"/>
    </source>
</evidence>
<evidence type="ECO:0000256" key="5">
    <source>
        <dbReference type="ARBA" id="ARBA00022840"/>
    </source>
</evidence>
<dbReference type="Pfam" id="PF00204">
    <property type="entry name" value="DNA_gyraseB"/>
    <property type="match status" value="1"/>
</dbReference>
<name>W6A949_9MOLU</name>
<dbReference type="SMART" id="SM00433">
    <property type="entry name" value="TOP2c"/>
    <property type="match status" value="1"/>
</dbReference>
<dbReference type="CDD" id="cd00822">
    <property type="entry name" value="TopoII_Trans_DNA_gyrase"/>
    <property type="match status" value="1"/>
</dbReference>
<sequence>MEGKYSSSSIQVLKGLEAVRKRPGMYIGSTNEVGLHHLIWEIIDNSIDETLAGFADSISVVITDKNEIIVMDNGRGIPIDIHSETNKSALETVFTVLHAGGKFSSDTYKISGGLHGVGASVVNALSLYVEVLVLRENKIHRQYFSDGGTKISSLDVIGKTDAQGTIVKFKPDPEIFKDTIDFNFKTIQNKLKQMAFLNRGVTIHLFDERNGKEVSYHFENGIEDYVTEINSGKNKINENVFSVAETYNQIAIEFALQYNDSYSESLYSFCNNIFTSEGGTHEEGLRQALIKVINNYINDSGKNQKKTKFNWDDIKEGIVCVLSIKHMDPQFEGQTKSKLSNIDVKEAVSQVISEKFKEYLLKNPEDSKKIIEKNMLSQKARIAAMRAREDTRRKSALDNFSLPGKLADCESKDSELCELYLVEGDSAGGSAKTGRNRKYQAILPLRGKVLNVEKVKESRAFENNEIQSIVTAIGTGIKDNLDLEKIRYKKIIIMTDADVDGAHIRTLLLTFFYRYMNKIVKNGNIYVAQPPLYKIEAGKKNAYAYNDQELEQLKANEFKDLKYTIQRYKGLGEMDPIQLWETTMDPERRTILQIDANEPFLDNEVFSSLMGENIESRRKFITENAQFVENLDF</sequence>
<dbReference type="PANTHER" id="PTHR45866">
    <property type="entry name" value="DNA GYRASE/TOPOISOMERASE SUBUNIT B"/>
    <property type="match status" value="1"/>
</dbReference>
<feature type="binding site" evidence="10">
    <location>
        <position position="496"/>
    </location>
    <ligand>
        <name>Mg(2+)</name>
        <dbReference type="ChEBI" id="CHEBI:18420"/>
        <label>2</label>
    </ligand>
</feature>
<evidence type="ECO:0000256" key="7">
    <source>
        <dbReference type="ARBA" id="ARBA00023029"/>
    </source>
</evidence>
<dbReference type="PANTHER" id="PTHR45866:SF1">
    <property type="entry name" value="DNA GYRASE SUBUNIT B, MITOCHONDRIAL"/>
    <property type="match status" value="1"/>
</dbReference>
<keyword evidence="10" id="KW-0963">Cytoplasm</keyword>
<keyword evidence="5 10" id="KW-0067">ATP-binding</keyword>
<evidence type="ECO:0000313" key="12">
    <source>
        <dbReference type="EMBL" id="AHI53415.1"/>
    </source>
</evidence>
<dbReference type="Gene3D" id="3.30.565.10">
    <property type="entry name" value="Histidine kinase-like ATPase, C-terminal domain"/>
    <property type="match status" value="1"/>
</dbReference>
<dbReference type="InterPro" id="IPR034160">
    <property type="entry name" value="TOPRIM_GyrB"/>
</dbReference>
<dbReference type="GO" id="GO:0046872">
    <property type="term" value="F:metal ion binding"/>
    <property type="evidence" value="ECO:0007669"/>
    <property type="project" value="UniProtKB-KW"/>
</dbReference>
<dbReference type="FunFam" id="3.30.565.10:FF:000002">
    <property type="entry name" value="DNA gyrase subunit B"/>
    <property type="match status" value="1"/>
</dbReference>
<comment type="subunit">
    <text evidence="10">Heterotetramer, composed of two GyrA and two GyrB chains. In the heterotetramer, GyrA contains the active site tyrosine that forms a transient covalent intermediate with DNA, while GyrB binds cofactors and catalyzes ATP hydrolysis.</text>
</comment>
<dbReference type="GO" id="GO:0005694">
    <property type="term" value="C:chromosome"/>
    <property type="evidence" value="ECO:0007669"/>
    <property type="project" value="InterPro"/>
</dbReference>
<dbReference type="InterPro" id="IPR036890">
    <property type="entry name" value="HATPase_C_sf"/>
</dbReference>
<comment type="function">
    <text evidence="10">A type II topoisomerase that negatively supercoils closed circular double-stranded (ds) DNA in an ATP-dependent manner to modulate DNA topology and maintain chromosomes in an underwound state. Negative supercoiling favors strand separation, and DNA replication, transcription, recombination and repair, all of which involve strand separation. Also able to catalyze the interconversion of other topological isomers of dsDNA rings, including catenanes and knotted rings. Type II topoisomerases break and join 2 DNA strands simultaneously in an ATP-dependent manner.</text>
</comment>
<dbReference type="EMBL" id="CP006934">
    <property type="protein sequence ID" value="AHI53415.1"/>
    <property type="molecule type" value="Genomic_DNA"/>
</dbReference>
<dbReference type="FunFam" id="3.40.50.670:FF:000002">
    <property type="entry name" value="DNA gyrase subunit B"/>
    <property type="match status" value="1"/>
</dbReference>
<accession>W6A949</accession>
<dbReference type="GO" id="GO:0034335">
    <property type="term" value="F:DNA negative supercoiling activity"/>
    <property type="evidence" value="ECO:0007669"/>
    <property type="project" value="UniProtKB-ARBA"/>
</dbReference>
<evidence type="ECO:0000256" key="4">
    <source>
        <dbReference type="ARBA" id="ARBA00022741"/>
    </source>
</evidence>
<dbReference type="InterPro" id="IPR011557">
    <property type="entry name" value="GyrB"/>
</dbReference>
<dbReference type="AlphaFoldDB" id="W6A949"/>
<dbReference type="InterPro" id="IPR013760">
    <property type="entry name" value="Topo_IIA-like_dom_sf"/>
</dbReference>
<keyword evidence="13" id="KW-1185">Reference proteome</keyword>
<dbReference type="Pfam" id="PF02518">
    <property type="entry name" value="HATPase_c"/>
    <property type="match status" value="1"/>
</dbReference>
<feature type="site" description="Interaction with DNA" evidence="10">
    <location>
        <position position="451"/>
    </location>
</feature>
<reference evidence="12 13" key="1">
    <citation type="journal article" date="2014" name="Genome Biol. Evol.">
        <title>Molecular evolution of the substrate utilization strategies and putative virulence factors in mosquito-associated Spiroplasma species.</title>
        <authorList>
            <person name="Chang T.H."/>
            <person name="Lo W.S."/>
            <person name="Ku C."/>
            <person name="Chen L.L."/>
            <person name="Kuo C.H."/>
        </authorList>
    </citation>
    <scope>NUCLEOTIDE SEQUENCE [LARGE SCALE GENOMIC DNA]</scope>
    <source>
        <strain evidence="12">Ar-1343</strain>
    </source>
</reference>
<dbReference type="GO" id="GO:0003677">
    <property type="term" value="F:DNA binding"/>
    <property type="evidence" value="ECO:0007669"/>
    <property type="project" value="UniProtKB-KW"/>
</dbReference>
<dbReference type="Gene3D" id="3.40.50.670">
    <property type="match status" value="1"/>
</dbReference>
<dbReference type="PRINTS" id="PR00418">
    <property type="entry name" value="TPI2FAMILY"/>
</dbReference>
<comment type="cofactor">
    <cofactor evidence="10">
        <name>Mg(2+)</name>
        <dbReference type="ChEBI" id="CHEBI:18420"/>
    </cofactor>
    <cofactor evidence="10">
        <name>Mn(2+)</name>
        <dbReference type="ChEBI" id="CHEBI:29035"/>
    </cofactor>
    <cofactor evidence="10">
        <name>Ca(2+)</name>
        <dbReference type="ChEBI" id="CHEBI:29108"/>
    </cofactor>
    <text evidence="10">Binds two Mg(2+) per subunit. The magnesium ions form salt bridges with both the protein and the DNA. Can also accept other divalent metal cations, such as Mn(2+) or Ca(2+).</text>
</comment>
<feature type="binding site" evidence="10">
    <location>
        <position position="498"/>
    </location>
    <ligand>
        <name>Mg(2+)</name>
        <dbReference type="ChEBI" id="CHEBI:18420"/>
        <label>2</label>
    </ligand>
</feature>
<keyword evidence="8" id="KW-0238">DNA-binding</keyword>
<comment type="miscellaneous">
    <text evidence="10">Few gyrases are as efficient as E.coli at forming negative supercoils. Not all organisms have 2 type II topoisomerases; in organisms with a single type II topoisomerase this enzyme also has to decatenate newly replicated chromosomes.</text>
</comment>
<keyword evidence="4 10" id="KW-0547">Nucleotide-binding</keyword>
<dbReference type="SUPFAM" id="SSF54211">
    <property type="entry name" value="Ribosomal protein S5 domain 2-like"/>
    <property type="match status" value="1"/>
</dbReference>
<dbReference type="Pfam" id="PF01751">
    <property type="entry name" value="Toprim"/>
    <property type="match status" value="1"/>
</dbReference>
<dbReference type="RefSeq" id="WP_025250557.1">
    <property type="nucleotide sequence ID" value="NZ_CP006934.1"/>
</dbReference>
<feature type="binding site" evidence="10">
    <location>
        <position position="423"/>
    </location>
    <ligand>
        <name>Mg(2+)</name>
        <dbReference type="ChEBI" id="CHEBI:18420"/>
        <label>1</label>
        <note>catalytic</note>
    </ligand>
</feature>
<keyword evidence="3 10" id="KW-0479">Metal-binding</keyword>
<evidence type="ECO:0000256" key="6">
    <source>
        <dbReference type="ARBA" id="ARBA00022842"/>
    </source>
</evidence>
<dbReference type="InterPro" id="IPR000565">
    <property type="entry name" value="Topo_IIA_B"/>
</dbReference>
<dbReference type="HAMAP" id="MF_01898">
    <property type="entry name" value="GyrB"/>
    <property type="match status" value="1"/>
</dbReference>
<comment type="subcellular location">
    <subcellularLocation>
        <location evidence="10">Cytoplasm</location>
    </subcellularLocation>
</comment>
<dbReference type="GO" id="GO:0005524">
    <property type="term" value="F:ATP binding"/>
    <property type="evidence" value="ECO:0007669"/>
    <property type="project" value="UniProtKB-UniRule"/>
</dbReference>
<dbReference type="InterPro" id="IPR013759">
    <property type="entry name" value="Topo_IIA_B_C"/>
</dbReference>
<dbReference type="Pfam" id="PF00986">
    <property type="entry name" value="DNA_gyraseB_C"/>
    <property type="match status" value="1"/>
</dbReference>
<dbReference type="InterPro" id="IPR006171">
    <property type="entry name" value="TOPRIM_dom"/>
</dbReference>
<evidence type="ECO:0000256" key="9">
    <source>
        <dbReference type="ARBA" id="ARBA00023235"/>
    </source>
</evidence>
<dbReference type="EC" id="5.6.2.2" evidence="10"/>
<feature type="site" description="Interaction with DNA" evidence="10">
    <location>
        <position position="448"/>
    </location>
</feature>
<protein>
    <recommendedName>
        <fullName evidence="10">DNA gyrase subunit B</fullName>
        <ecNumber evidence="10">5.6.2.2</ecNumber>
    </recommendedName>
</protein>
<keyword evidence="7 10" id="KW-0799">Topoisomerase</keyword>
<dbReference type="PRINTS" id="PR01159">
    <property type="entry name" value="DNAGYRASEB"/>
</dbReference>
<dbReference type="CDD" id="cd03366">
    <property type="entry name" value="TOPRIM_TopoIIA_GyrB"/>
    <property type="match status" value="1"/>
</dbReference>
<dbReference type="InterPro" id="IPR020568">
    <property type="entry name" value="Ribosomal_Su5_D2-typ_SF"/>
</dbReference>
<dbReference type="InterPro" id="IPR001241">
    <property type="entry name" value="Topo_IIA"/>
</dbReference>
<dbReference type="OrthoDB" id="9802808at2"/>
<dbReference type="PATRIC" id="fig|1276257.3.peg.3"/>
<evidence type="ECO:0000256" key="10">
    <source>
        <dbReference type="HAMAP-Rule" id="MF_01898"/>
    </source>
</evidence>
<dbReference type="PROSITE" id="PS50880">
    <property type="entry name" value="TOPRIM"/>
    <property type="match status" value="1"/>
</dbReference>
<dbReference type="InterPro" id="IPR018522">
    <property type="entry name" value="TopoIIA_CS"/>
</dbReference>